<keyword evidence="2" id="KW-1185">Reference proteome</keyword>
<dbReference type="EMBL" id="LT828648">
    <property type="protein sequence ID" value="SLM49091.1"/>
    <property type="molecule type" value="Genomic_DNA"/>
</dbReference>
<dbReference type="KEGG" id="nja:NSJP_2924"/>
<evidence type="ECO:0000313" key="2">
    <source>
        <dbReference type="Proteomes" id="UP000192042"/>
    </source>
</evidence>
<evidence type="ECO:0000313" key="1">
    <source>
        <dbReference type="EMBL" id="SLM49091.1"/>
    </source>
</evidence>
<gene>
    <name evidence="1" type="ORF">NSJP_2924</name>
</gene>
<organism evidence="1 2">
    <name type="scientific">Nitrospira japonica</name>
    <dbReference type="NCBI Taxonomy" id="1325564"/>
    <lineage>
        <taxon>Bacteria</taxon>
        <taxon>Pseudomonadati</taxon>
        <taxon>Nitrospirota</taxon>
        <taxon>Nitrospiria</taxon>
        <taxon>Nitrospirales</taxon>
        <taxon>Nitrospiraceae</taxon>
        <taxon>Nitrospira</taxon>
    </lineage>
</organism>
<sequence length="101" mass="10665">MPLAWVVTCSAKPGGMSEPITLIVASMTPISTVPEDLAARVRRKAWGCVAFMAAALTLDVRLKLQKTILSASTVDDVTLSAGCRDGPQVPLSHEMKADLGQ</sequence>
<reference evidence="1 2" key="1">
    <citation type="submission" date="2017-03" db="EMBL/GenBank/DDBJ databases">
        <authorList>
            <person name="Afonso C.L."/>
            <person name="Miller P.J."/>
            <person name="Scott M.A."/>
            <person name="Spackman E."/>
            <person name="Goraichik I."/>
            <person name="Dimitrov K.M."/>
            <person name="Suarez D.L."/>
            <person name="Swayne D.E."/>
        </authorList>
    </citation>
    <scope>NUCLEOTIDE SEQUENCE [LARGE SCALE GENOMIC DNA]</scope>
    <source>
        <strain evidence="1">Genome sequencing of Nitrospira japonica strain NJ11</strain>
    </source>
</reference>
<protein>
    <submittedName>
        <fullName evidence="1">Uncharacterized protein</fullName>
    </submittedName>
</protein>
<accession>A0A1W1I842</accession>
<dbReference type="Proteomes" id="UP000192042">
    <property type="component" value="Chromosome I"/>
</dbReference>
<dbReference type="AlphaFoldDB" id="A0A1W1I842"/>
<proteinExistence type="predicted"/>
<name>A0A1W1I842_9BACT</name>